<feature type="region of interest" description="Disordered" evidence="9">
    <location>
        <begin position="24"/>
        <end position="48"/>
    </location>
</feature>
<feature type="compositionally biased region" description="Polar residues" evidence="9">
    <location>
        <begin position="189"/>
        <end position="218"/>
    </location>
</feature>
<dbReference type="AlphaFoldDB" id="A0A1G4K9Y2"/>
<feature type="coiled-coil region" evidence="8">
    <location>
        <begin position="121"/>
        <end position="148"/>
    </location>
</feature>
<dbReference type="SMART" id="SM00066">
    <property type="entry name" value="GAL4"/>
    <property type="match status" value="1"/>
</dbReference>
<keyword evidence="4" id="KW-0805">Transcription regulation</keyword>
<accession>A0A1G4K9Y2</accession>
<feature type="compositionally biased region" description="Polar residues" evidence="9">
    <location>
        <begin position="1123"/>
        <end position="1132"/>
    </location>
</feature>
<keyword evidence="3" id="KW-0862">Zinc</keyword>
<evidence type="ECO:0000256" key="8">
    <source>
        <dbReference type="SAM" id="Coils"/>
    </source>
</evidence>
<dbReference type="InterPro" id="IPR050987">
    <property type="entry name" value="AtrR-like"/>
</dbReference>
<feature type="compositionally biased region" description="Polar residues" evidence="9">
    <location>
        <begin position="1166"/>
        <end position="1178"/>
    </location>
</feature>
<evidence type="ECO:0000259" key="10">
    <source>
        <dbReference type="PROSITE" id="PS50048"/>
    </source>
</evidence>
<evidence type="ECO:0000256" key="9">
    <source>
        <dbReference type="SAM" id="MobiDB-lite"/>
    </source>
</evidence>
<dbReference type="Pfam" id="PF04082">
    <property type="entry name" value="Fungal_trans"/>
    <property type="match status" value="1"/>
</dbReference>
<dbReference type="GO" id="GO:0006351">
    <property type="term" value="P:DNA-templated transcription"/>
    <property type="evidence" value="ECO:0007669"/>
    <property type="project" value="InterPro"/>
</dbReference>
<keyword evidence="2" id="KW-0479">Metal-binding</keyword>
<dbReference type="SMART" id="SM00906">
    <property type="entry name" value="Fungal_trans"/>
    <property type="match status" value="1"/>
</dbReference>
<keyword evidence="5" id="KW-0238">DNA-binding</keyword>
<organism evidence="11 12">
    <name type="scientific">Lachancea meyersii CBS 8951</name>
    <dbReference type="NCBI Taxonomy" id="1266667"/>
    <lineage>
        <taxon>Eukaryota</taxon>
        <taxon>Fungi</taxon>
        <taxon>Dikarya</taxon>
        <taxon>Ascomycota</taxon>
        <taxon>Saccharomycotina</taxon>
        <taxon>Saccharomycetes</taxon>
        <taxon>Saccharomycetales</taxon>
        <taxon>Saccharomycetaceae</taxon>
        <taxon>Lachancea</taxon>
    </lineage>
</organism>
<feature type="compositionally biased region" description="Polar residues" evidence="9">
    <location>
        <begin position="1102"/>
        <end position="1114"/>
    </location>
</feature>
<protein>
    <submittedName>
        <fullName evidence="11">LAME_0G13278g1_1</fullName>
    </submittedName>
</protein>
<dbReference type="GO" id="GO:0000981">
    <property type="term" value="F:DNA-binding transcription factor activity, RNA polymerase II-specific"/>
    <property type="evidence" value="ECO:0007669"/>
    <property type="project" value="InterPro"/>
</dbReference>
<dbReference type="OrthoDB" id="1924787at2759"/>
<feature type="compositionally biased region" description="Low complexity" evidence="9">
    <location>
        <begin position="25"/>
        <end position="39"/>
    </location>
</feature>
<evidence type="ECO:0000256" key="2">
    <source>
        <dbReference type="ARBA" id="ARBA00022723"/>
    </source>
</evidence>
<dbReference type="InterPro" id="IPR001138">
    <property type="entry name" value="Zn2Cys6_DnaBD"/>
</dbReference>
<dbReference type="SUPFAM" id="SSF57701">
    <property type="entry name" value="Zn2/Cys6 DNA-binding domain"/>
    <property type="match status" value="1"/>
</dbReference>
<dbReference type="Pfam" id="PF00172">
    <property type="entry name" value="Zn_clus"/>
    <property type="match status" value="1"/>
</dbReference>
<dbReference type="FunFam" id="4.10.240.10:FF:000007">
    <property type="entry name" value="C6 transcription factor FacB"/>
    <property type="match status" value="1"/>
</dbReference>
<evidence type="ECO:0000256" key="5">
    <source>
        <dbReference type="ARBA" id="ARBA00023125"/>
    </source>
</evidence>
<dbReference type="GO" id="GO:0005634">
    <property type="term" value="C:nucleus"/>
    <property type="evidence" value="ECO:0007669"/>
    <property type="project" value="UniProtKB-SubCell"/>
</dbReference>
<keyword evidence="7" id="KW-0539">Nucleus</keyword>
<evidence type="ECO:0000256" key="3">
    <source>
        <dbReference type="ARBA" id="ARBA00022833"/>
    </source>
</evidence>
<sequence>MVGVEKDVFEPRIIRTMNSQALGISNSLSSQPSSLSHSPANLQPRRGSTANANFMAPSVSPTASSTTPSVNYRVAQACDRCRSKKIRCDGKRPQCSQCAAVGFECKISDKLSRRAFPKGYTETLEERVRELEAENRRLVALCDLKDEQLHLVSRYSSKSHPGTSSSTDDDQLLQQLSSSDGGSLRVSSTNLYLLNKTSPSEQPNSGSHRCQGTSCSHSSHPFLHEKPVSTTLSDPLAISFEQNEAPGLPAVKALSSMANHEYSNQLACLVALSIPRSTEEILFIPQLLARLGQVFGLTSKQCIYTASLLASLKEPSQVIIPSSEGLSQIKTKSLWEIDDPLKFFMQSCKFNPGFCDDPDTLTFQEIEDLISLYFGSCHALIPVFNENEFYSYYLKFKDGLINGKELFGDTSSSFAHRSKSISYKIFACILMVVCQFGIMLKVKSENLGPNHKLSRAMNYYNTLIPALRSNPYFTVKTTSIKTLQLTSLLLFYFLNTGDVSSVYEVRGRIVSMAQQLRLHRCPSAVLGTEGSTMSKNEQGDRRLLFWGIYYLDVFSALQLGVPRLMKDHEIECALPLSDNNKEGVSLSDQVVKLEGQVSEFSLSLLRFSKILGNILDSIFKRGMTATTAQQVTLIHENALDDWRRGLPQNLKFQLDVNGTVDAKEFSQSTDWNQELGNRDKKALLTLYFMIKCLVHLPVLAAKPLLAGPNGEPDPDDTLAADDPNGSADRSSSYVLLQQAINTFLSVQSSLGNCYLPLAVNMPRIKAQFALLSARSTLDYTKGGTLFQFNKGLLLDVIKELETTKVLDIPGSLSWHSLILLDMAVNVILQPPQTKPEKLDKLLEKRLRYYNKLMGRPSTNAGSKRKKEDQNGGSGLKLTPVSSECESPAEKRVKLEHSGNRIPHKDDCKAPMHGRDDANGGVSNASHNNPHNAIAEAFHFDAVLNNNSFSNADLTAFFTAEGAVPNLGSGASILNLAGIENSAVEMPANPGNGSGTRNQLQMSFNDGLFRVPSNGDFLKDYYRVPGASSSQLNLMFMGSHGGGSGRDASHNTDNGAAMGPSVTAHPTSMMARGSGFTVDASLGLAPLLAWSPAGAESHDTRQSSHQAPTTIQARQQPAAGHIPQYQSMQTSHQDFCDDSAITMPARPQRGPRRRWNAPPDARDHMQHSTQNQNQGDNEGNLQELFQWQNSGF</sequence>
<reference evidence="12" key="1">
    <citation type="submission" date="2016-03" db="EMBL/GenBank/DDBJ databases">
        <authorList>
            <person name="Devillers Hugo."/>
        </authorList>
    </citation>
    <scope>NUCLEOTIDE SEQUENCE [LARGE SCALE GENOMIC DNA]</scope>
</reference>
<dbReference type="PANTHER" id="PTHR46910">
    <property type="entry name" value="TRANSCRIPTION FACTOR PDR1"/>
    <property type="match status" value="1"/>
</dbReference>
<name>A0A1G4K9Y2_9SACH</name>
<evidence type="ECO:0000313" key="12">
    <source>
        <dbReference type="Proteomes" id="UP000191144"/>
    </source>
</evidence>
<comment type="subcellular location">
    <subcellularLocation>
        <location evidence="1">Nucleus</location>
    </subcellularLocation>
</comment>
<dbReference type="GO" id="GO:0045944">
    <property type="term" value="P:positive regulation of transcription by RNA polymerase II"/>
    <property type="evidence" value="ECO:0007669"/>
    <property type="project" value="UniProtKB-ARBA"/>
</dbReference>
<evidence type="ECO:0000256" key="1">
    <source>
        <dbReference type="ARBA" id="ARBA00004123"/>
    </source>
</evidence>
<dbReference type="PROSITE" id="PS00463">
    <property type="entry name" value="ZN2_CY6_FUNGAL_1"/>
    <property type="match status" value="1"/>
</dbReference>
<gene>
    <name evidence="11" type="ORF">LAME_0G13278G</name>
</gene>
<feature type="domain" description="Zn(2)-C6 fungal-type" evidence="10">
    <location>
        <begin position="77"/>
        <end position="107"/>
    </location>
</feature>
<dbReference type="EMBL" id="LT598484">
    <property type="protein sequence ID" value="SCV00984.1"/>
    <property type="molecule type" value="Genomic_DNA"/>
</dbReference>
<evidence type="ECO:0000313" key="11">
    <source>
        <dbReference type="EMBL" id="SCV00984.1"/>
    </source>
</evidence>
<feature type="region of interest" description="Disordered" evidence="9">
    <location>
        <begin position="853"/>
        <end position="927"/>
    </location>
</feature>
<keyword evidence="12" id="KW-1185">Reference proteome</keyword>
<dbReference type="InterPro" id="IPR007219">
    <property type="entry name" value="XnlR_reg_dom"/>
</dbReference>
<dbReference type="Proteomes" id="UP000191144">
    <property type="component" value="Chromosome G"/>
</dbReference>
<dbReference type="InterPro" id="IPR036864">
    <property type="entry name" value="Zn2-C6_fun-type_DNA-bd_sf"/>
</dbReference>
<dbReference type="Gene3D" id="4.10.240.10">
    <property type="entry name" value="Zn(2)-C6 fungal-type DNA-binding domain"/>
    <property type="match status" value="1"/>
</dbReference>
<keyword evidence="8" id="KW-0175">Coiled coil</keyword>
<dbReference type="GO" id="GO:0003677">
    <property type="term" value="F:DNA binding"/>
    <property type="evidence" value="ECO:0007669"/>
    <property type="project" value="UniProtKB-KW"/>
</dbReference>
<evidence type="ECO:0000256" key="4">
    <source>
        <dbReference type="ARBA" id="ARBA00023015"/>
    </source>
</evidence>
<feature type="compositionally biased region" description="Low complexity" evidence="9">
    <location>
        <begin position="156"/>
        <end position="188"/>
    </location>
</feature>
<feature type="compositionally biased region" description="Basic and acidic residues" evidence="9">
    <location>
        <begin position="887"/>
        <end position="917"/>
    </location>
</feature>
<feature type="region of interest" description="Disordered" evidence="9">
    <location>
        <begin position="1092"/>
        <end position="1178"/>
    </location>
</feature>
<dbReference type="CDD" id="cd15485">
    <property type="entry name" value="ZIP_Cat8"/>
    <property type="match status" value="1"/>
</dbReference>
<feature type="region of interest" description="Disordered" evidence="9">
    <location>
        <begin position="155"/>
        <end position="218"/>
    </location>
</feature>
<dbReference type="PROSITE" id="PS50048">
    <property type="entry name" value="ZN2_CY6_FUNGAL_2"/>
    <property type="match status" value="1"/>
</dbReference>
<evidence type="ECO:0000256" key="7">
    <source>
        <dbReference type="ARBA" id="ARBA00023242"/>
    </source>
</evidence>
<proteinExistence type="predicted"/>
<dbReference type="CDD" id="cd12148">
    <property type="entry name" value="fungal_TF_MHR"/>
    <property type="match status" value="1"/>
</dbReference>
<keyword evidence="6" id="KW-0804">Transcription</keyword>
<evidence type="ECO:0000256" key="6">
    <source>
        <dbReference type="ARBA" id="ARBA00023163"/>
    </source>
</evidence>
<dbReference type="PANTHER" id="PTHR46910:SF12">
    <property type="entry name" value="REGULATORY PROTEIN CAT8"/>
    <property type="match status" value="1"/>
</dbReference>
<dbReference type="CDD" id="cd00067">
    <property type="entry name" value="GAL4"/>
    <property type="match status" value="1"/>
</dbReference>
<dbReference type="GO" id="GO:0008270">
    <property type="term" value="F:zinc ion binding"/>
    <property type="evidence" value="ECO:0007669"/>
    <property type="project" value="InterPro"/>
</dbReference>